<name>A0A1M5XX31_9FIRM</name>
<sequence>MRLFLLIDFGSTYTKITAVDLDDETVLGCAQSETTIDTDIMFGLNKALHQLRLSCGADPDEARGIYACSSAAGGLKLAAIGLTPSLTLEAASRAALGAGAKVISARGFELDQEAVADIESKKCDIVLLCGGTDGGNRDVILHNAKALAQSGLSCPILVAGNSAVSGALRGILEAAGKQVYVTKNVLPALDTLDTEPAQSLIREIFIRHIVKAKGLEKARDFVGSEIVPTPKASLLAASLLADGTASEPGIGSLLVVEIGGATINVHSVADVEPVTPLTVVRGLPESRLKRTVEGDLGIRWNAHTIYELAGQQKLADLLLSCAPDAPGGADFKAYTDMLCANVGHTPTGELEYNMDVTLGKCAAGIAVERHAGALSREYGANGEIFVQHGKNLLNVKNVIGTGGIFKYGLRPEQILKAAASSDANPWSLKPRSPRFFLDSGYILYGIGLLSGDYPEAALRMAKKYLRPATVE</sequence>
<dbReference type="RefSeq" id="WP_073078555.1">
    <property type="nucleotide sequence ID" value="NZ_FQXV01000006.1"/>
</dbReference>
<keyword evidence="2" id="KW-1185">Reference proteome</keyword>
<dbReference type="AlphaFoldDB" id="A0A1M5XX31"/>
<evidence type="ECO:0000313" key="2">
    <source>
        <dbReference type="Proteomes" id="UP000183995"/>
    </source>
</evidence>
<dbReference type="OrthoDB" id="9769453at2"/>
<dbReference type="NCBIfam" id="TIGR01319">
    <property type="entry name" value="glmL_fam"/>
    <property type="match status" value="1"/>
</dbReference>
<proteinExistence type="predicted"/>
<dbReference type="InterPro" id="IPR006230">
    <property type="entry name" value="MutL"/>
</dbReference>
<evidence type="ECO:0008006" key="3">
    <source>
        <dbReference type="Google" id="ProtNLM"/>
    </source>
</evidence>
<reference evidence="1 2" key="1">
    <citation type="submission" date="2016-11" db="EMBL/GenBank/DDBJ databases">
        <authorList>
            <person name="Jaros S."/>
            <person name="Januszkiewicz K."/>
            <person name="Wedrychowicz H."/>
        </authorList>
    </citation>
    <scope>NUCLEOTIDE SEQUENCE [LARGE SCALE GENOMIC DNA]</scope>
    <source>
        <strain evidence="1 2">DSM 10068</strain>
    </source>
</reference>
<dbReference type="PIRSF" id="PIRSF004729">
    <property type="entry name" value="MutL"/>
    <property type="match status" value="1"/>
</dbReference>
<gene>
    <name evidence="1" type="ORF">SAMN02745823_02095</name>
</gene>
<evidence type="ECO:0000313" key="1">
    <source>
        <dbReference type="EMBL" id="SHI04098.1"/>
    </source>
</evidence>
<dbReference type="Pfam" id="PF13941">
    <property type="entry name" value="MutL"/>
    <property type="match status" value="1"/>
</dbReference>
<dbReference type="NCBIfam" id="NF040745">
    <property type="entry name" value="accessory_GlmL"/>
    <property type="match status" value="1"/>
</dbReference>
<organism evidence="1 2">
    <name type="scientific">Sporobacter termitidis DSM 10068</name>
    <dbReference type="NCBI Taxonomy" id="1123282"/>
    <lineage>
        <taxon>Bacteria</taxon>
        <taxon>Bacillati</taxon>
        <taxon>Bacillota</taxon>
        <taxon>Clostridia</taxon>
        <taxon>Eubacteriales</taxon>
        <taxon>Oscillospiraceae</taxon>
        <taxon>Sporobacter</taxon>
    </lineage>
</organism>
<dbReference type="Proteomes" id="UP000183995">
    <property type="component" value="Unassembled WGS sequence"/>
</dbReference>
<dbReference type="EMBL" id="FQXV01000006">
    <property type="protein sequence ID" value="SHI04098.1"/>
    <property type="molecule type" value="Genomic_DNA"/>
</dbReference>
<protein>
    <recommendedName>
        <fullName evidence="3">MutL protein</fullName>
    </recommendedName>
</protein>
<dbReference type="STRING" id="1123282.SAMN02745823_02095"/>
<accession>A0A1M5XX31</accession>